<dbReference type="RefSeq" id="WP_168081715.1">
    <property type="nucleotide sequence ID" value="NZ_JAAVJI010000002.1"/>
</dbReference>
<feature type="domain" description="Dermonecrotic toxin N-terminal" evidence="1">
    <location>
        <begin position="418"/>
        <end position="677"/>
    </location>
</feature>
<dbReference type="InterPro" id="IPR046673">
    <property type="entry name" value="ToxA_N"/>
</dbReference>
<dbReference type="EMBL" id="JAAVJI010000002">
    <property type="protein sequence ID" value="NJO99987.1"/>
    <property type="molecule type" value="Genomic_DNA"/>
</dbReference>
<comment type="caution">
    <text evidence="2">The sequence shown here is derived from an EMBL/GenBank/DDBJ whole genome shotgun (WGS) entry which is preliminary data.</text>
</comment>
<name>A0ABX0YD38_9PSED</name>
<dbReference type="Proteomes" id="UP000746535">
    <property type="component" value="Unassembled WGS sequence"/>
</dbReference>
<sequence length="1682" mass="184961">MHALDDLLESPVTPYDDGAPPLAQQDAQAYLAAGEAVSHWPVAWLNRVVDALKGHAQGREDWYLTLPPELSAQRDRIEAEPEAWQAALTEALHFQGRAYEALIALGNLPQGYPKQWLKTQHARHCERLLARFGDEAPAPGVLAPYQAIRQQRQLAWQQLHGLLAGELSAAYLEGHLLDVQKATQAALMAEATLQAEERQLPETALQSLTAGLAAGTLQYLAIEWNGTRLPGAWVLTDEHAWAGNLRTLPLWLWVQGEGGGLAPFEDAATLCSRLAFTLEAPVLSVWSERMPDVVGDGSGLKLVPMAGGLSAAVHAMVEHWVERLRAVESGQTPWPELTAAQALERVTDEARAGLAVPLDTARHQALATVERQWQADALVEHLPTWLLARDSTDRQRFAAELQAYHEAASRLEHWLSENIPPFPTFAGRLLAERIQQDLGLTLDPREPVLERPVSVTYHWFGPGSILEPSPEGTWPAAVEPHDVATGMQWVPSQAWEQASLEQLATENLDARDEAETERLKQAQWRVPGLSASYLIRTLPALDPLKQYKTLLQRLLDPALSDAPERLRRPYELELRLQGLTAHWQGRLSEGGLKLLHSAAAEHNPGRLAALGVRVHWLVVQPGEPTGRNIEGCCALVAGEGGRTLLCMPGAPGGFSLLERDTLAHALDTLRDAIRTRDDMATYVAKRLGGDPAQRLSWFRQAAQRSYAGYLSAPASLDQTLVAVQLHDRRAWLLARASEEGRSQLDILKARNLAGHHQYLGYLRAALAILPGVGTLIGLQNIYESAHAVVAGWRQQDPEAFSWALLGVAGGIVDVLLGALPVAGGLAGVRHAVRAHVKLRVGLEAGREAFAGYQAPLRLRGAVALEGRDAGTWLLNGEQYIWQDGRAYAVYRRAEEETLRLKATVTRRYQAPVRREGERWVIHAEAGLRGGGGKLTEAEEVFASWGPRSRHAPFAGTSRTVALQRGRRVLADYNFVSESRAREFAHAYLIDGTPPAWALAFRRGPGAAPAAVPPAQGWQRVRWNLTESDHIISGAEGGDVTVVFQGSTQGRSAVRMQGHYYPVIEGTARGQERFITPVGAPPRSLRDLDDLISRGEGPIRVRLGNVAIDPPEVLGGYTQTFQERLAERFPGLAADSRQALGEAVYRSADTTMDGLTHARLQGLERFVADPHSDPLRFLTVQRLDLVQHSLTVRAGSEQFSQLRWQLDAAEHTALRNAQLSGEGSQLQAALAQIITHRGYEVLFTRSLLGRHLCIFRRGGHARIHVLLQVNTQGVLSIQGMNGVNLLSDAWLDMIIARLPDSQMAATLRRARYQGHLDTLLGGIQTQATRPAALIWERVTLGAGTPAQPVRGRNWRHATRPLGVQDIETVQGSGLYRTQGQAAVEGVQVNGRLLPVYPASEDALLLLSRPNHLPSPLTFEALEHCIRERFGEQPWLIARESNRWTVRRQLFTAPLDRQVSRARPGLTRQSALNVAHATFLAAEGSDAARLLHFEHTLSSWMRESHTLGRLADPLTVLTAQRPTLMTSPAAWRLPLVADAPTSAPTVLYLRPVEQYTQGLVAAVGSVRMRHHAANVIDDMLTRYGLILDHRAGHFAQYRQPSTNQVYLVALQVSESQVIEIASEGGHQVLSNGWITYWRQHISEPQAAALELAMNEGRLIRLVATLRLDGSAVHGQVALQRLADF</sequence>
<reference evidence="2 3" key="1">
    <citation type="submission" date="2020-03" db="EMBL/GenBank/DDBJ databases">
        <authorList>
            <person name="Wang L."/>
            <person name="He N."/>
            <person name="Li Y."/>
            <person name="Fang Y."/>
            <person name="Zhang F."/>
        </authorList>
    </citation>
    <scope>NUCLEOTIDE SEQUENCE [LARGE SCALE GENOMIC DNA]</scope>
    <source>
        <strain evidence="3">hsmgli-8</strain>
    </source>
</reference>
<gene>
    <name evidence="2" type="ORF">HBH25_03820</name>
</gene>
<accession>A0ABX0YD38</accession>
<protein>
    <recommendedName>
        <fullName evidence="1">Dermonecrotic toxin N-terminal domain-containing protein</fullName>
    </recommendedName>
</protein>
<keyword evidence="3" id="KW-1185">Reference proteome</keyword>
<evidence type="ECO:0000313" key="3">
    <source>
        <dbReference type="Proteomes" id="UP000746535"/>
    </source>
</evidence>
<evidence type="ECO:0000259" key="1">
    <source>
        <dbReference type="Pfam" id="PF20178"/>
    </source>
</evidence>
<evidence type="ECO:0000313" key="2">
    <source>
        <dbReference type="EMBL" id="NJO99987.1"/>
    </source>
</evidence>
<organism evidence="2 3">
    <name type="scientific">Pseudomonas quercus</name>
    <dbReference type="NCBI Taxonomy" id="2722792"/>
    <lineage>
        <taxon>Bacteria</taxon>
        <taxon>Pseudomonadati</taxon>
        <taxon>Pseudomonadota</taxon>
        <taxon>Gammaproteobacteria</taxon>
        <taxon>Pseudomonadales</taxon>
        <taxon>Pseudomonadaceae</taxon>
        <taxon>Pseudomonas</taxon>
    </lineage>
</organism>
<dbReference type="Pfam" id="PF20178">
    <property type="entry name" value="ToxA_N"/>
    <property type="match status" value="1"/>
</dbReference>
<proteinExistence type="predicted"/>